<feature type="compositionally biased region" description="Basic and acidic residues" evidence="1">
    <location>
        <begin position="1181"/>
        <end position="1196"/>
    </location>
</feature>
<feature type="compositionally biased region" description="Polar residues" evidence="1">
    <location>
        <begin position="163"/>
        <end position="177"/>
    </location>
</feature>
<feature type="compositionally biased region" description="Polar residues" evidence="1">
    <location>
        <begin position="273"/>
        <end position="287"/>
    </location>
</feature>
<feature type="compositionally biased region" description="Polar residues" evidence="1">
    <location>
        <begin position="580"/>
        <end position="605"/>
    </location>
</feature>
<feature type="compositionally biased region" description="Basic and acidic residues" evidence="1">
    <location>
        <begin position="530"/>
        <end position="539"/>
    </location>
</feature>
<evidence type="ECO:0000259" key="2">
    <source>
        <dbReference type="Pfam" id="PF00626"/>
    </source>
</evidence>
<dbReference type="Pfam" id="PF25480">
    <property type="entry name" value="DUF7904"/>
    <property type="match status" value="1"/>
</dbReference>
<dbReference type="Pfam" id="PF00626">
    <property type="entry name" value="Gelsolin"/>
    <property type="match status" value="1"/>
</dbReference>
<feature type="compositionally biased region" description="Polar residues" evidence="1">
    <location>
        <begin position="324"/>
        <end position="339"/>
    </location>
</feature>
<feature type="compositionally biased region" description="Basic and acidic residues" evidence="1">
    <location>
        <begin position="748"/>
        <end position="761"/>
    </location>
</feature>
<evidence type="ECO:0000259" key="4">
    <source>
        <dbReference type="Pfam" id="PF25480"/>
    </source>
</evidence>
<feature type="compositionally biased region" description="Gly residues" evidence="1">
    <location>
        <begin position="1010"/>
        <end position="1019"/>
    </location>
</feature>
<feature type="compositionally biased region" description="Basic and acidic residues" evidence="1">
    <location>
        <begin position="307"/>
        <end position="318"/>
    </location>
</feature>
<evidence type="ECO:0000313" key="5">
    <source>
        <dbReference type="EMBL" id="KAL1637821.1"/>
    </source>
</evidence>
<dbReference type="InterPro" id="IPR007123">
    <property type="entry name" value="Gelsolin-like_dom"/>
</dbReference>
<dbReference type="InterPro" id="IPR007122">
    <property type="entry name" value="Villin/Gelsolin"/>
</dbReference>
<dbReference type="Proteomes" id="UP001521116">
    <property type="component" value="Unassembled WGS sequence"/>
</dbReference>
<feature type="compositionally biased region" description="Basic and acidic residues" evidence="1">
    <location>
        <begin position="1337"/>
        <end position="1363"/>
    </location>
</feature>
<gene>
    <name evidence="5" type="ORF">SLS56_000376</name>
</gene>
<dbReference type="Pfam" id="PF13254">
    <property type="entry name" value="DUF4045"/>
    <property type="match status" value="1"/>
</dbReference>
<feature type="domain" description="Gelsolin-like" evidence="2">
    <location>
        <begin position="1738"/>
        <end position="1808"/>
    </location>
</feature>
<feature type="compositionally biased region" description="Polar residues" evidence="1">
    <location>
        <begin position="436"/>
        <end position="471"/>
    </location>
</feature>
<evidence type="ECO:0000256" key="1">
    <source>
        <dbReference type="SAM" id="MobiDB-lite"/>
    </source>
</evidence>
<organism evidence="5 6">
    <name type="scientific">Neofusicoccum ribis</name>
    <dbReference type="NCBI Taxonomy" id="45134"/>
    <lineage>
        <taxon>Eukaryota</taxon>
        <taxon>Fungi</taxon>
        <taxon>Dikarya</taxon>
        <taxon>Ascomycota</taxon>
        <taxon>Pezizomycotina</taxon>
        <taxon>Dothideomycetes</taxon>
        <taxon>Dothideomycetes incertae sedis</taxon>
        <taxon>Botryosphaeriales</taxon>
        <taxon>Botryosphaeriaceae</taxon>
        <taxon>Neofusicoccum</taxon>
    </lineage>
</organism>
<dbReference type="EMBL" id="JAJVDC020000002">
    <property type="protein sequence ID" value="KAL1637821.1"/>
    <property type="molecule type" value="Genomic_DNA"/>
</dbReference>
<sequence length="2000" mass="211679">MSGRSDEAPAPQDDPISPSSFVEHIRELGEKRDREDQERNRLLEEQILQGRAERAARRAERQRSLSPEKSSQVSTPRSAANTPPRSLHTDPDAPSESPASMDAHGDALQRLTGSAPEAQGDETATPAKASPAAPSTPTRSNTLSWQQRRPNSSSGRRPLSQIAAENSASRSPNATPEPSTPADDTASRAQIAQSLGSKDPEWFKQTPDRAIGSAPLRRSQEDGGAEAASIPEKRQLPGLSRDTAAEAPSSPPAESVRSSSPSRASSARGSAVFSNRFSRDTSVSGYSASDMKSPLPTLDSQRFRPPTSEHDDTEHGPSERSVAMSPSQQRVSPERTPSPTKGMGGFVQSAMMRRSDSVSKRWSVQTVGSLSRHNSTASIGGLGGGSTPKLDARPTSRGETSERPTSSHSNATEKPEGGEEAAPTRPSLSLRHSRGKSVSSITQLEENRSGAASPSSPTKRWSRSPTKSSWLESALSAKPESPKPQVQAQQPSWMAEISKIKAQKASVDLSKTDKPSTDAPATPTSPTKFPRGDALHGSESRGSAQGGVAQSPDLGQGPPEKITDREQHPAPESAGHIASTPKSKPATLSSPKMETAKDSSASPTLESPAAKAEKPAVGVKSPGLRGAAPPASKSEDPPKPDFRTTLKHRQRQSESVKKEELEFQNVFGKLKKTHTEKFVAPDTLKDNILRGKTGLNQTGGPAPRVKKDEFRDSLVKQRESIKLKAEEHGGSHARTGSLAKPADPVAEALEKRKQLGRKESVAKIPSPPTKDEPSIADTTESKETAAPKETPGSKEIPGSKETPGSKTPAEPKEVPASKEAPESTAAPEIPAKHVGRSESPFKAPPSPAKEEPPASEALTKLKSLRERKLTESSKPETTEKTEAPAKPAVKVPGKLSDRFNAFPDPAKPTEKVGLPARPNLKPVGKLADRFPAATGPAKPASPKETDAPSPSKLSNRVPGKLADRFNAPSEPTKPASSEKEAEPAGKLSNRASGKLADRFNPALAAMLARGPGGGAGASGPGSATPASSSVEPAAGSTKELTHITKGRARGPKRRAPKGKSEAAISPEPTTEIASPKPVRKASVVANISLVKDKDVLPSSPTAPGTKDEKAAEPKSASPPPESKPKPVAPAKSPEVTRRVSAKLDSPSEPVVPAKSPELSRRISAKFEQPSTPPEPAVKSPDLAKRISAKFEQRKSPPPEPSTPKPSERSKKASGKFDSHQSTIELDLSAATKADSPKKTDSPTKVVSPIKAASPTKIESPIKPSSPFKMEISTKPAAPAKVESPTKVVSPVKAASPTKIESPIKPSSPFKMEISTKPASPAKVESPTKPVSPLKSETPSKPESPTKTDVPAKSDAGAKSDIAKRIAALKQGGDQPASSQPGAPKPLFAGGSRLNKDNKSPTSPSAPSPITPTIESPKPQKPLPQAPASEEEKPPTPAKDKPEAGSSSVKSAAAMWARQKETTSSPVTPRVKSPINLPTKKDEQEAMENAGLVRSDSPKAPIGLGIASLTDNKENRSPSPRISKELPAPPTKTPLSPPTTAGATPPKPAKKPESISSPKISQEGPSPIPQQSEAGQLFADFFDDAPVTSGKLDVDAHAALTGSPLSTDRIKTARKEIQEISGDGKLSPVPGQEEHILFDNSMYLCTHVFASSNGTKNTEVYLWTGVSVPEPTIEDAQLFARKAARDVGGKLLIIRQGKETPNFFQALGGILVTRKGTRTDHSKQYMLCGRQHLGHMAFDEVELSLSSLCSGFPYLISSRTGLLSGKIFLWKGKGCSAEELGCARLIGMDLGLTPEIEEIDEGKEPASFLGIFPAPDNGKEKRVPRSAEHWRLKANHDKYSVRLFRIDEKAVQSGGSFQNNSGPAASSGPKPNMTAEVVEIAPFSQMDIEAENIYVLDAFFEIYIVVGALSRSQSHAFSTALLFAQEYGILAASLQDRPFIPVSTVVLEGVPRDMKAVFRRWEDQMQPTAALMSGKPRRGKSLRIVGLQAAIAATRENGATA</sequence>
<feature type="compositionally biased region" description="Polar residues" evidence="1">
    <location>
        <begin position="360"/>
        <end position="378"/>
    </location>
</feature>
<evidence type="ECO:0008006" key="7">
    <source>
        <dbReference type="Google" id="ProtNLM"/>
    </source>
</evidence>
<dbReference type="Gene3D" id="3.40.20.10">
    <property type="entry name" value="Severin"/>
    <property type="match status" value="3"/>
</dbReference>
<evidence type="ECO:0000259" key="3">
    <source>
        <dbReference type="Pfam" id="PF13254"/>
    </source>
</evidence>
<feature type="compositionally biased region" description="Polar residues" evidence="1">
    <location>
        <begin position="187"/>
        <end position="196"/>
    </location>
</feature>
<dbReference type="PANTHER" id="PTHR11977:SF133">
    <property type="entry name" value="DUF4045 DOMAIN-CONTAINING PROTEIN"/>
    <property type="match status" value="1"/>
</dbReference>
<feature type="compositionally biased region" description="Polar residues" evidence="1">
    <location>
        <begin position="64"/>
        <end position="84"/>
    </location>
</feature>
<dbReference type="PANTHER" id="PTHR11977">
    <property type="entry name" value="VILLIN"/>
    <property type="match status" value="1"/>
</dbReference>
<feature type="compositionally biased region" description="Basic and acidic residues" evidence="1">
    <location>
        <begin position="23"/>
        <end position="44"/>
    </location>
</feature>
<feature type="compositionally biased region" description="Basic and acidic residues" evidence="1">
    <location>
        <begin position="705"/>
        <end position="730"/>
    </location>
</feature>
<feature type="compositionally biased region" description="Basic and acidic residues" evidence="1">
    <location>
        <begin position="651"/>
        <end position="661"/>
    </location>
</feature>
<feature type="compositionally biased region" description="Basic and acidic residues" evidence="1">
    <location>
        <begin position="51"/>
        <end position="63"/>
    </location>
</feature>
<protein>
    <recommendedName>
        <fullName evidence="7">DUF4045 domain-containing protein</fullName>
    </recommendedName>
</protein>
<feature type="compositionally biased region" description="Low complexity" evidence="1">
    <location>
        <begin position="123"/>
        <end position="138"/>
    </location>
</feature>
<dbReference type="InterPro" id="IPR057226">
    <property type="entry name" value="DUF7904"/>
</dbReference>
<dbReference type="InterPro" id="IPR029006">
    <property type="entry name" value="ADF-H/Gelsolin-like_dom_sf"/>
</dbReference>
<feature type="domain" description="DUF7904" evidence="4">
    <location>
        <begin position="1616"/>
        <end position="1714"/>
    </location>
</feature>
<feature type="compositionally biased region" description="Polar residues" evidence="1">
    <location>
        <begin position="139"/>
        <end position="155"/>
    </location>
</feature>
<feature type="compositionally biased region" description="Basic and acidic residues" evidence="1">
    <location>
        <begin position="769"/>
        <end position="786"/>
    </location>
</feature>
<feature type="compositionally biased region" description="Basic and acidic residues" evidence="1">
    <location>
        <begin position="809"/>
        <end position="821"/>
    </location>
</feature>
<feature type="region of interest" description="Disordered" evidence="1">
    <location>
        <begin position="686"/>
        <end position="1570"/>
    </location>
</feature>
<dbReference type="SUPFAM" id="SSF55753">
    <property type="entry name" value="Actin depolymerizing proteins"/>
    <property type="match status" value="2"/>
</dbReference>
<feature type="compositionally biased region" description="Basic and acidic residues" evidence="1">
    <location>
        <begin position="1205"/>
        <end position="1218"/>
    </location>
</feature>
<evidence type="ECO:0000313" key="6">
    <source>
        <dbReference type="Proteomes" id="UP001521116"/>
    </source>
</evidence>
<feature type="compositionally biased region" description="Low complexity" evidence="1">
    <location>
        <begin position="517"/>
        <end position="528"/>
    </location>
</feature>
<feature type="compositionally biased region" description="Basic and acidic residues" evidence="1">
    <location>
        <begin position="390"/>
        <end position="402"/>
    </location>
</feature>
<feature type="compositionally biased region" description="Basic and acidic residues" evidence="1">
    <location>
        <begin position="863"/>
        <end position="883"/>
    </location>
</feature>
<name>A0ABR3TE40_9PEZI</name>
<accession>A0ABR3TE40</accession>
<feature type="compositionally biased region" description="Pro residues" evidence="1">
    <location>
        <begin position="1526"/>
        <end position="1536"/>
    </location>
</feature>
<feature type="compositionally biased region" description="Basic and acidic residues" evidence="1">
    <location>
        <begin position="633"/>
        <end position="644"/>
    </location>
</feature>
<feature type="compositionally biased region" description="Basic residues" evidence="1">
    <location>
        <begin position="1044"/>
        <end position="1057"/>
    </location>
</feature>
<keyword evidence="6" id="KW-1185">Reference proteome</keyword>
<feature type="compositionally biased region" description="Basic and acidic residues" evidence="1">
    <location>
        <begin position="1429"/>
        <end position="1442"/>
    </location>
</feature>
<comment type="caution">
    <text evidence="5">The sequence shown here is derived from an EMBL/GenBank/DDBJ whole genome shotgun (WGS) entry which is preliminary data.</text>
</comment>
<proteinExistence type="predicted"/>
<feature type="region of interest" description="Disordered" evidence="1">
    <location>
        <begin position="1"/>
        <end position="662"/>
    </location>
</feature>
<dbReference type="InterPro" id="IPR025118">
    <property type="entry name" value="DUF4045"/>
</dbReference>
<reference evidence="5 6" key="1">
    <citation type="submission" date="2024-02" db="EMBL/GenBank/DDBJ databases">
        <title>De novo assembly and annotation of 12 fungi associated with fruit tree decline syndrome in Ontario, Canada.</title>
        <authorList>
            <person name="Sulman M."/>
            <person name="Ellouze W."/>
            <person name="Ilyukhin E."/>
        </authorList>
    </citation>
    <scope>NUCLEOTIDE SEQUENCE [LARGE SCALE GENOMIC DNA]</scope>
    <source>
        <strain evidence="5 6">M1-105</strain>
    </source>
</reference>
<feature type="compositionally biased region" description="Low complexity" evidence="1">
    <location>
        <begin position="1020"/>
        <end position="1029"/>
    </location>
</feature>
<dbReference type="SMART" id="SM00262">
    <property type="entry name" value="GEL"/>
    <property type="match status" value="1"/>
</dbReference>
<feature type="domain" description="DUF4045" evidence="3">
    <location>
        <begin position="19"/>
        <end position="720"/>
    </location>
</feature>
<feature type="compositionally biased region" description="Low complexity" evidence="1">
    <location>
        <begin position="245"/>
        <end position="272"/>
    </location>
</feature>